<evidence type="ECO:0000256" key="3">
    <source>
        <dbReference type="ARBA" id="ARBA00022723"/>
    </source>
</evidence>
<dbReference type="SUPFAM" id="SSF56219">
    <property type="entry name" value="DNase I-like"/>
    <property type="match status" value="1"/>
</dbReference>
<keyword evidence="3 7" id="KW-0479">Metal-binding</keyword>
<dbReference type="GO" id="GO:0006284">
    <property type="term" value="P:base-excision repair"/>
    <property type="evidence" value="ECO:0007669"/>
    <property type="project" value="TreeGrafter"/>
</dbReference>
<evidence type="ECO:0000256" key="5">
    <source>
        <dbReference type="ARBA" id="ARBA00022842"/>
    </source>
</evidence>
<dbReference type="PANTHER" id="PTHR22748:SF6">
    <property type="entry name" value="DNA-(APURINIC OR APYRIMIDINIC SITE) ENDONUCLEASE"/>
    <property type="match status" value="1"/>
</dbReference>
<comment type="caution">
    <text evidence="10">The sequence shown here is derived from an EMBL/GenBank/DDBJ whole genome shotgun (WGS) entry which is preliminary data.</text>
</comment>
<proteinExistence type="inferred from homology"/>
<dbReference type="RefSeq" id="WP_057744961.1">
    <property type="nucleotide sequence ID" value="NZ_BJLU01000011.1"/>
</dbReference>
<reference evidence="10 11" key="1">
    <citation type="journal article" date="2015" name="Genome Announc.">
        <title>Expanding the biotechnology potential of lactobacilli through comparative genomics of 213 strains and associated genera.</title>
        <authorList>
            <person name="Sun Z."/>
            <person name="Harris H.M."/>
            <person name="McCann A."/>
            <person name="Guo C."/>
            <person name="Argimon S."/>
            <person name="Zhang W."/>
            <person name="Yang X."/>
            <person name="Jeffery I.B."/>
            <person name="Cooney J.C."/>
            <person name="Kagawa T.F."/>
            <person name="Liu W."/>
            <person name="Song Y."/>
            <person name="Salvetti E."/>
            <person name="Wrobel A."/>
            <person name="Rasinkangas P."/>
            <person name="Parkhill J."/>
            <person name="Rea M.C."/>
            <person name="O'Sullivan O."/>
            <person name="Ritari J."/>
            <person name="Douillard F.P."/>
            <person name="Paul Ross R."/>
            <person name="Yang R."/>
            <person name="Briner A.E."/>
            <person name="Felis G.E."/>
            <person name="de Vos W.M."/>
            <person name="Barrangou R."/>
            <person name="Klaenhammer T.R."/>
            <person name="Caufield P.W."/>
            <person name="Cui Y."/>
            <person name="Zhang H."/>
            <person name="O'Toole P.W."/>
        </authorList>
    </citation>
    <scope>NUCLEOTIDE SEQUENCE [LARGE SCALE GENOMIC DNA]</scope>
    <source>
        <strain evidence="10 11">DSM 20410</strain>
    </source>
</reference>
<evidence type="ECO:0000256" key="4">
    <source>
        <dbReference type="ARBA" id="ARBA00022801"/>
    </source>
</evidence>
<feature type="site" description="Transition state stabilizer" evidence="8">
    <location>
        <position position="167"/>
    </location>
</feature>
<dbReference type="OrthoDB" id="9803914at2"/>
<dbReference type="PROSITE" id="PS00728">
    <property type="entry name" value="AP_NUCLEASE_F1_3"/>
    <property type="match status" value="1"/>
</dbReference>
<dbReference type="InterPro" id="IPR020847">
    <property type="entry name" value="AP_endonuclease_F1_BS"/>
</dbReference>
<comment type="cofactor">
    <cofactor evidence="1">
        <name>Mn(2+)</name>
        <dbReference type="ChEBI" id="CHEBI:29035"/>
    </cofactor>
</comment>
<keyword evidence="5 7" id="KW-0460">Magnesium</keyword>
<feature type="site" description="Interaction with DNA substrate" evidence="8">
    <location>
        <position position="264"/>
    </location>
</feature>
<evidence type="ECO:0000256" key="2">
    <source>
        <dbReference type="ARBA" id="ARBA00007092"/>
    </source>
</evidence>
<evidence type="ECO:0000256" key="6">
    <source>
        <dbReference type="PIRSR" id="PIRSR604808-1"/>
    </source>
</evidence>
<feature type="binding site" evidence="7">
    <location>
        <position position="8"/>
    </location>
    <ligand>
        <name>Mg(2+)</name>
        <dbReference type="ChEBI" id="CHEBI:18420"/>
        <label>1</label>
    </ligand>
</feature>
<name>A0A0R2H8C2_WEIVI</name>
<dbReference type="PROSITE" id="PS51435">
    <property type="entry name" value="AP_NUCLEASE_F1_4"/>
    <property type="match status" value="1"/>
</dbReference>
<feature type="active site" description="Proton acceptor" evidence="6">
    <location>
        <position position="264"/>
    </location>
</feature>
<feature type="active site" evidence="6">
    <location>
        <position position="126"/>
    </location>
</feature>
<dbReference type="InterPro" id="IPR004808">
    <property type="entry name" value="AP_endonuc_1"/>
</dbReference>
<evidence type="ECO:0000256" key="1">
    <source>
        <dbReference type="ARBA" id="ARBA00001936"/>
    </source>
</evidence>
<keyword evidence="7" id="KW-0464">Manganese</keyword>
<dbReference type="GO" id="GO:0003906">
    <property type="term" value="F:DNA-(apurinic or apyrimidinic site) endonuclease activity"/>
    <property type="evidence" value="ECO:0007669"/>
    <property type="project" value="TreeGrafter"/>
</dbReference>
<evidence type="ECO:0000256" key="8">
    <source>
        <dbReference type="PIRSR" id="PIRSR604808-3"/>
    </source>
</evidence>
<sequence>MPTFISWNIDSINAAVEHKSPRGEMTWATLQHLAELAPDVLAIQETKLRPTGLTKKQAAALDELFPEYHRYLNFSTARTGYSGTMMLTKTEPLSVTMPEIGAPGEMDQEGRIITLEFPNAFVSTVYTPNSGRELARLEDRQAWDKAYTTYIDSLNAEKPVIFSGDFNVAHEEIDLKNPKTNHHSAGFTDEERADFTDLLKAGYIDTFRTLHPEATGVYTWWSQIAKQSKVNNAGWRIDYYLISNQLGDKLVSLDVIDTGARQDHAPIQLVLKDFSLN</sequence>
<comment type="cofactor">
    <cofactor evidence="7">
        <name>Mg(2+)</name>
        <dbReference type="ChEBI" id="CHEBI:18420"/>
    </cofactor>
    <cofactor evidence="7">
        <name>Mn(2+)</name>
        <dbReference type="ChEBI" id="CHEBI:29035"/>
    </cofactor>
    <text evidence="7">Probably binds two magnesium or manganese ions per subunit.</text>
</comment>
<dbReference type="NCBIfam" id="TIGR00633">
    <property type="entry name" value="xth"/>
    <property type="match status" value="1"/>
</dbReference>
<keyword evidence="11" id="KW-1185">Reference proteome</keyword>
<dbReference type="Pfam" id="PF03372">
    <property type="entry name" value="Exo_endo_phos"/>
    <property type="match status" value="1"/>
</dbReference>
<dbReference type="InterPro" id="IPR005135">
    <property type="entry name" value="Endo/exonuclease/phosphatase"/>
</dbReference>
<keyword evidence="4" id="KW-0378">Hydrolase</keyword>
<comment type="similarity">
    <text evidence="2">Belongs to the DNA repair enzymes AP/ExoA family.</text>
</comment>
<dbReference type="PATRIC" id="fig|1629.5.peg.638"/>
<dbReference type="GO" id="GO:0008311">
    <property type="term" value="F:double-stranded DNA 3'-5' DNA exonuclease activity"/>
    <property type="evidence" value="ECO:0007669"/>
    <property type="project" value="TreeGrafter"/>
</dbReference>
<dbReference type="AlphaFoldDB" id="A0A0R2H8C2"/>
<evidence type="ECO:0000313" key="10">
    <source>
        <dbReference type="EMBL" id="KRN46364.1"/>
    </source>
</evidence>
<feature type="binding site" evidence="7">
    <location>
        <position position="45"/>
    </location>
    <ligand>
        <name>Mg(2+)</name>
        <dbReference type="ChEBI" id="CHEBI:18420"/>
        <label>1</label>
    </ligand>
</feature>
<evidence type="ECO:0000259" key="9">
    <source>
        <dbReference type="Pfam" id="PF03372"/>
    </source>
</evidence>
<dbReference type="GO" id="GO:0003677">
    <property type="term" value="F:DNA binding"/>
    <property type="evidence" value="ECO:0007669"/>
    <property type="project" value="InterPro"/>
</dbReference>
<dbReference type="EMBL" id="JQBM01000002">
    <property type="protein sequence ID" value="KRN46364.1"/>
    <property type="molecule type" value="Genomic_DNA"/>
</dbReference>
<protein>
    <submittedName>
        <fullName evidence="10">Exodeoxyribonuclease iii</fullName>
    </submittedName>
</protein>
<evidence type="ECO:0000256" key="7">
    <source>
        <dbReference type="PIRSR" id="PIRSR604808-2"/>
    </source>
</evidence>
<dbReference type="GO" id="GO:0046872">
    <property type="term" value="F:metal ion binding"/>
    <property type="evidence" value="ECO:0007669"/>
    <property type="project" value="UniProtKB-KW"/>
</dbReference>
<dbReference type="GeneID" id="86898538"/>
<feature type="binding site" evidence="7">
    <location>
        <position position="263"/>
    </location>
    <ligand>
        <name>Mg(2+)</name>
        <dbReference type="ChEBI" id="CHEBI:18420"/>
        <label>1</label>
    </ligand>
</feature>
<evidence type="ECO:0000313" key="11">
    <source>
        <dbReference type="Proteomes" id="UP000051992"/>
    </source>
</evidence>
<dbReference type="PROSITE" id="PS00726">
    <property type="entry name" value="AP_NUCLEASE_F1_1"/>
    <property type="match status" value="1"/>
</dbReference>
<dbReference type="CDD" id="cd09087">
    <property type="entry name" value="Ape1-like_AP-endo"/>
    <property type="match status" value="1"/>
</dbReference>
<dbReference type="Proteomes" id="UP000051992">
    <property type="component" value="Unassembled WGS sequence"/>
</dbReference>
<feature type="domain" description="Endonuclease/exonuclease/phosphatase" evidence="9">
    <location>
        <begin position="5"/>
        <end position="246"/>
    </location>
</feature>
<dbReference type="PANTHER" id="PTHR22748">
    <property type="entry name" value="AP ENDONUCLEASE"/>
    <property type="match status" value="1"/>
</dbReference>
<accession>A0A0R2H8C2</accession>
<dbReference type="GO" id="GO:0008081">
    <property type="term" value="F:phosphoric diester hydrolase activity"/>
    <property type="evidence" value="ECO:0007669"/>
    <property type="project" value="TreeGrafter"/>
</dbReference>
<dbReference type="InterPro" id="IPR036691">
    <property type="entry name" value="Endo/exonu/phosph_ase_sf"/>
</dbReference>
<feature type="binding site" evidence="7">
    <location>
        <position position="165"/>
    </location>
    <ligand>
        <name>Mg(2+)</name>
        <dbReference type="ChEBI" id="CHEBI:18420"/>
        <label>1</label>
    </ligand>
</feature>
<dbReference type="InterPro" id="IPR020848">
    <property type="entry name" value="AP_endonuclease_F1_CS"/>
</dbReference>
<feature type="active site" description="Proton donor/acceptor" evidence="6">
    <location>
        <position position="165"/>
    </location>
</feature>
<feature type="binding site" evidence="7">
    <location>
        <position position="167"/>
    </location>
    <ligand>
        <name>Mg(2+)</name>
        <dbReference type="ChEBI" id="CHEBI:18420"/>
        <label>1</label>
    </ligand>
</feature>
<feature type="binding site" evidence="7">
    <location>
        <position position="264"/>
    </location>
    <ligand>
        <name>Mg(2+)</name>
        <dbReference type="ChEBI" id="CHEBI:18420"/>
        <label>1</label>
    </ligand>
</feature>
<dbReference type="NCBIfam" id="TIGR00195">
    <property type="entry name" value="exoDNase_III"/>
    <property type="match status" value="1"/>
</dbReference>
<feature type="site" description="Important for catalytic activity" evidence="8">
    <location>
        <position position="238"/>
    </location>
</feature>
<organism evidence="10 11">
    <name type="scientific">Weissella viridescens</name>
    <name type="common">Lactobacillus viridescens</name>
    <dbReference type="NCBI Taxonomy" id="1629"/>
    <lineage>
        <taxon>Bacteria</taxon>
        <taxon>Bacillati</taxon>
        <taxon>Bacillota</taxon>
        <taxon>Bacilli</taxon>
        <taxon>Lactobacillales</taxon>
        <taxon>Lactobacillaceae</taxon>
        <taxon>Weissella</taxon>
    </lineage>
</organism>
<dbReference type="Gene3D" id="3.60.10.10">
    <property type="entry name" value="Endonuclease/exonuclease/phosphatase"/>
    <property type="match status" value="1"/>
</dbReference>
<gene>
    <name evidence="10" type="ORF">IV50_GL000634</name>
</gene>